<feature type="transmembrane region" description="Helical" evidence="8">
    <location>
        <begin position="243"/>
        <end position="261"/>
    </location>
</feature>
<evidence type="ECO:0000256" key="1">
    <source>
        <dbReference type="ARBA" id="ARBA00004141"/>
    </source>
</evidence>
<keyword evidence="6" id="KW-0479">Metal-binding</keyword>
<evidence type="ECO:0000256" key="4">
    <source>
        <dbReference type="ARBA" id="ARBA00022989"/>
    </source>
</evidence>
<sequence>MALVKRLSPAERALSGTDRSDSPLLKEPSPSGPRLLNRDEVPSWYAQNPYIRTGYRPVTPSISRCLSSLVYLHNETVNVFSHVVPATIAFLGNGLLYGYFSTSFSDATWTDRLVFHIYLTTSVLCFGISSAYHTFLCHSVQVADVWVRLDYVAIVFQILGSFISGIYIGFYCEPHLQKLYWSMIGTLGFLTGFVVVHPRLQSQKWRLLRLSTLVATGLSAFAPIIHAASIFPYQQLDQQAGLRYYYLEGLIIVMGVLFYAVR</sequence>
<dbReference type="InterPro" id="IPR004254">
    <property type="entry name" value="AdipoR/HlyIII-related"/>
</dbReference>
<evidence type="ECO:0000256" key="8">
    <source>
        <dbReference type="SAM" id="Phobius"/>
    </source>
</evidence>
<dbReference type="GO" id="GO:0038023">
    <property type="term" value="F:signaling receptor activity"/>
    <property type="evidence" value="ECO:0007669"/>
    <property type="project" value="TreeGrafter"/>
</dbReference>
<keyword evidence="6" id="KW-0862">Zinc</keyword>
<keyword evidence="4 8" id="KW-1133">Transmembrane helix</keyword>
<proteinExistence type="inferred from homology"/>
<feature type="transmembrane region" description="Helical" evidence="8">
    <location>
        <begin position="180"/>
        <end position="198"/>
    </location>
</feature>
<dbReference type="GO" id="GO:0006882">
    <property type="term" value="P:intracellular zinc ion homeostasis"/>
    <property type="evidence" value="ECO:0007669"/>
    <property type="project" value="TreeGrafter"/>
</dbReference>
<dbReference type="Proteomes" id="UP000076449">
    <property type="component" value="Chromosome II"/>
</dbReference>
<comment type="similarity">
    <text evidence="2">Belongs to the ADIPOR family.</text>
</comment>
<evidence type="ECO:0000313" key="9">
    <source>
        <dbReference type="EMBL" id="KZN86730.1"/>
    </source>
</evidence>
<dbReference type="GO" id="GO:0016020">
    <property type="term" value="C:membrane"/>
    <property type="evidence" value="ECO:0007669"/>
    <property type="project" value="UniProtKB-SubCell"/>
</dbReference>
<dbReference type="AlphaFoldDB" id="A0A167S3A1"/>
<gene>
    <name evidence="9" type="ORF">EN45_052750</name>
</gene>
<dbReference type="Pfam" id="PF03006">
    <property type="entry name" value="HlyIII"/>
    <property type="match status" value="1"/>
</dbReference>
<protein>
    <submittedName>
        <fullName evidence="9">Adiponectin receptor protein</fullName>
    </submittedName>
</protein>
<feature type="transmembrane region" description="Helical" evidence="8">
    <location>
        <begin position="115"/>
        <end position="137"/>
    </location>
</feature>
<feature type="transmembrane region" description="Helical" evidence="8">
    <location>
        <begin position="149"/>
        <end position="168"/>
    </location>
</feature>
<accession>A0A167S3A1</accession>
<name>A0A167S3A1_PENCH</name>
<keyword evidence="9" id="KW-0675">Receptor</keyword>
<dbReference type="PANTHER" id="PTHR20855">
    <property type="entry name" value="ADIPOR/PROGESTIN RECEPTOR-RELATED"/>
    <property type="match status" value="1"/>
</dbReference>
<evidence type="ECO:0000256" key="6">
    <source>
        <dbReference type="PIRSR" id="PIRSR604254-1"/>
    </source>
</evidence>
<organism evidence="9">
    <name type="scientific">Penicillium chrysogenum</name>
    <name type="common">Penicillium notatum</name>
    <dbReference type="NCBI Taxonomy" id="5076"/>
    <lineage>
        <taxon>Eukaryota</taxon>
        <taxon>Fungi</taxon>
        <taxon>Dikarya</taxon>
        <taxon>Ascomycota</taxon>
        <taxon>Pezizomycotina</taxon>
        <taxon>Eurotiomycetes</taxon>
        <taxon>Eurotiomycetidae</taxon>
        <taxon>Eurotiales</taxon>
        <taxon>Aspergillaceae</taxon>
        <taxon>Penicillium</taxon>
        <taxon>Penicillium chrysogenum species complex</taxon>
    </lineage>
</organism>
<feature type="binding site" evidence="6">
    <location>
        <position position="133"/>
    </location>
    <ligand>
        <name>Zn(2+)</name>
        <dbReference type="ChEBI" id="CHEBI:29105"/>
    </ligand>
</feature>
<feature type="transmembrane region" description="Helical" evidence="8">
    <location>
        <begin position="79"/>
        <end position="100"/>
    </location>
</feature>
<dbReference type="GO" id="GO:0046872">
    <property type="term" value="F:metal ion binding"/>
    <property type="evidence" value="ECO:0007669"/>
    <property type="project" value="UniProtKB-KW"/>
</dbReference>
<keyword evidence="3 8" id="KW-0812">Transmembrane</keyword>
<feature type="transmembrane region" description="Helical" evidence="8">
    <location>
        <begin position="210"/>
        <end position="231"/>
    </location>
</feature>
<dbReference type="PANTHER" id="PTHR20855:SF52">
    <property type="entry name" value="ADIPONECTIN RECEPTOR PROTEIN"/>
    <property type="match status" value="1"/>
</dbReference>
<evidence type="ECO:0000256" key="2">
    <source>
        <dbReference type="ARBA" id="ARBA00007018"/>
    </source>
</evidence>
<reference evidence="9" key="1">
    <citation type="journal article" date="2014" name="Genome Announc.">
        <title>Complete sequencing and chromosome-scale genome assembly of the industrial progenitor strain P2niaD18 from the penicillin producer Penicillium chrysogenum.</title>
        <authorList>
            <person name="Specht T."/>
            <person name="Dahlmann T.A."/>
            <person name="Zadra I."/>
            <person name="Kurnsteiner H."/>
            <person name="Kuck U."/>
        </authorList>
    </citation>
    <scope>NUCLEOTIDE SEQUENCE [LARGE SCALE GENOMIC DNA]</scope>
    <source>
        <strain evidence="9">P2niaD18</strain>
    </source>
</reference>
<comment type="subcellular location">
    <subcellularLocation>
        <location evidence="1">Membrane</location>
        <topology evidence="1">Multi-pass membrane protein</topology>
    </subcellularLocation>
</comment>
<feature type="region of interest" description="Disordered" evidence="7">
    <location>
        <begin position="1"/>
        <end position="34"/>
    </location>
</feature>
<evidence type="ECO:0000256" key="5">
    <source>
        <dbReference type="ARBA" id="ARBA00023136"/>
    </source>
</evidence>
<dbReference type="EMBL" id="CM002799">
    <property type="protein sequence ID" value="KZN86730.1"/>
    <property type="molecule type" value="Genomic_DNA"/>
</dbReference>
<evidence type="ECO:0000256" key="7">
    <source>
        <dbReference type="SAM" id="MobiDB-lite"/>
    </source>
</evidence>
<evidence type="ECO:0000256" key="3">
    <source>
        <dbReference type="ARBA" id="ARBA00022692"/>
    </source>
</evidence>
<keyword evidence="5 8" id="KW-0472">Membrane</keyword>